<evidence type="ECO:0000313" key="2">
    <source>
        <dbReference type="Proteomes" id="UP000500956"/>
    </source>
</evidence>
<sequence>MLKAMTNKAPFVGSGNRESGYKCKWFITNE</sequence>
<accession>A0A6G8R435</accession>
<evidence type="ECO:0000313" key="1">
    <source>
        <dbReference type="EMBL" id="QIN94933.1"/>
    </source>
</evidence>
<protein>
    <submittedName>
        <fullName evidence="1">Uncharacterized protein</fullName>
    </submittedName>
</protein>
<gene>
    <name evidence="1" type="ORF">CPT_Privateer_143</name>
</gene>
<dbReference type="EMBL" id="MT028297">
    <property type="protein sequence ID" value="QIN94933.1"/>
    <property type="molecule type" value="Genomic_DNA"/>
</dbReference>
<organism evidence="1 2">
    <name type="scientific">Proteus phage Privateer</name>
    <dbReference type="NCBI Taxonomy" id="2712958"/>
    <lineage>
        <taxon>Viruses</taxon>
        <taxon>Duplodnaviria</taxon>
        <taxon>Heunggongvirae</taxon>
        <taxon>Uroviricota</taxon>
        <taxon>Caudoviricetes</taxon>
        <taxon>Grimontviridae</taxon>
        <taxon>Privateervirus</taxon>
        <taxon>Privateervirus privateer</taxon>
    </lineage>
</organism>
<keyword evidence="2" id="KW-1185">Reference proteome</keyword>
<dbReference type="Proteomes" id="UP000500956">
    <property type="component" value="Segment"/>
</dbReference>
<proteinExistence type="predicted"/>
<name>A0A6G8R435_9CAUD</name>
<reference evidence="1 2" key="1">
    <citation type="submission" date="2020-02" db="EMBL/GenBank/DDBJ databases">
        <title>Characterization of Proteus podophage Privateer.</title>
        <authorList>
            <person name="Corban J."/>
            <person name="Ramsey J."/>
        </authorList>
    </citation>
    <scope>NUCLEOTIDE SEQUENCE [LARGE SCALE GENOMIC DNA]</scope>
</reference>